<sequence length="73" mass="8040">MAEHKSGPVELGAPMDYKEHEKSYDLFIKGAKYGTMIIVFLMISMAVGFFTSAGFLFSVLLFIILSVGGILLF</sequence>
<reference evidence="3 4" key="1">
    <citation type="submission" date="2024-06" db="EMBL/GenBank/DDBJ databases">
        <title>Genomic Encyclopedia of Type Strains, Phase IV (KMG-IV): sequencing the most valuable type-strain genomes for metagenomic binning, comparative biology and taxonomic classification.</title>
        <authorList>
            <person name="Goeker M."/>
        </authorList>
    </citation>
    <scope>NUCLEOTIDE SEQUENCE [LARGE SCALE GENOMIC DNA]</scope>
    <source>
        <strain evidence="3 4">DSM 29780</strain>
    </source>
</reference>
<evidence type="ECO:0000259" key="2">
    <source>
        <dbReference type="Pfam" id="PF07835"/>
    </source>
</evidence>
<name>A0ABV2J1D3_9HYPH</name>
<dbReference type="SUPFAM" id="SSF81469">
    <property type="entry name" value="Bacterial aa3 type cytochrome c oxidase subunit IV"/>
    <property type="match status" value="1"/>
</dbReference>
<feature type="domain" description="Cytochrome c oxidase subunit IV bacterial aa3 type" evidence="2">
    <location>
        <begin position="4"/>
        <end position="49"/>
    </location>
</feature>
<dbReference type="EMBL" id="JBEPMB010000004">
    <property type="protein sequence ID" value="MET3614567.1"/>
    <property type="molecule type" value="Genomic_DNA"/>
</dbReference>
<evidence type="ECO:0000313" key="3">
    <source>
        <dbReference type="EMBL" id="MET3614567.1"/>
    </source>
</evidence>
<feature type="transmembrane region" description="Helical" evidence="1">
    <location>
        <begin position="55"/>
        <end position="72"/>
    </location>
</feature>
<dbReference type="InterPro" id="IPR012422">
    <property type="entry name" value="Cyt_c_oxidase_su4_bac-aa3"/>
</dbReference>
<dbReference type="Pfam" id="PF07835">
    <property type="entry name" value="COX4_pro_2"/>
    <property type="match status" value="1"/>
</dbReference>
<keyword evidence="4" id="KW-1185">Reference proteome</keyword>
<gene>
    <name evidence="3" type="ORF">ABID16_002904</name>
</gene>
<proteinExistence type="predicted"/>
<feature type="transmembrane region" description="Helical" evidence="1">
    <location>
        <begin position="30"/>
        <end position="49"/>
    </location>
</feature>
<keyword evidence="1" id="KW-0812">Transmembrane</keyword>
<keyword evidence="1" id="KW-1133">Transmembrane helix</keyword>
<keyword evidence="1" id="KW-0472">Membrane</keyword>
<organism evidence="3 4">
    <name type="scientific">Rhizobium aquaticum</name>
    <dbReference type="NCBI Taxonomy" id="1549636"/>
    <lineage>
        <taxon>Bacteria</taxon>
        <taxon>Pseudomonadati</taxon>
        <taxon>Pseudomonadota</taxon>
        <taxon>Alphaproteobacteria</taxon>
        <taxon>Hyphomicrobiales</taxon>
        <taxon>Rhizobiaceae</taxon>
        <taxon>Rhizobium/Agrobacterium group</taxon>
        <taxon>Rhizobium</taxon>
    </lineage>
</organism>
<evidence type="ECO:0000256" key="1">
    <source>
        <dbReference type="SAM" id="Phobius"/>
    </source>
</evidence>
<evidence type="ECO:0000313" key="4">
    <source>
        <dbReference type="Proteomes" id="UP001549047"/>
    </source>
</evidence>
<accession>A0ABV2J1D3</accession>
<protein>
    <recommendedName>
        <fullName evidence="2">Cytochrome c oxidase subunit IV bacterial aa3 type domain-containing protein</fullName>
    </recommendedName>
</protein>
<dbReference type="Proteomes" id="UP001549047">
    <property type="component" value="Unassembled WGS sequence"/>
</dbReference>
<dbReference type="Gene3D" id="1.20.5.160">
    <property type="entry name" value="Bacterial aa3 type cytochrome c oxidase subunit IV"/>
    <property type="match status" value="1"/>
</dbReference>
<dbReference type="RefSeq" id="WP_354557061.1">
    <property type="nucleotide sequence ID" value="NZ_JBEPMB010000004.1"/>
</dbReference>
<dbReference type="InterPro" id="IPR036596">
    <property type="entry name" value="Cyt-C_aa3_sf"/>
</dbReference>
<comment type="caution">
    <text evidence="3">The sequence shown here is derived from an EMBL/GenBank/DDBJ whole genome shotgun (WGS) entry which is preliminary data.</text>
</comment>